<sequence>MRSQNRYLSFCGDKSWVAVLILLVAFWSGCDLPWEPGPMPTELIETEFEKGLNVFGLLRDDGISGSSFIRVERAIKVDEFNDTMSVDIRNADVTIMHNASSATYSFQFEEDTSRGNLFFNPYFTPAEGETYTLTVKAESFPTIFASATIPQRPGIQNSSFSEKSYNFDLVMTEDTGMYEVYLFLEGGGAVYEKVINDGKEKKKLSLKIPDSYGSPYLLNIYGYDPQLTEYTNAAVTLRWNTYQETVTTVEGGYGAFGAVTVFSSWLNP</sequence>
<evidence type="ECO:0000256" key="1">
    <source>
        <dbReference type="SAM" id="Phobius"/>
    </source>
</evidence>
<protein>
    <recommendedName>
        <fullName evidence="3">DUF4249 family protein</fullName>
    </recommendedName>
</protein>
<accession>A0A381U5Q5</accession>
<feature type="transmembrane region" description="Helical" evidence="1">
    <location>
        <begin position="7"/>
        <end position="27"/>
    </location>
</feature>
<keyword evidence="1" id="KW-0812">Transmembrane</keyword>
<gene>
    <name evidence="2" type="ORF">METZ01_LOCUS76439</name>
</gene>
<evidence type="ECO:0008006" key="3">
    <source>
        <dbReference type="Google" id="ProtNLM"/>
    </source>
</evidence>
<proteinExistence type="predicted"/>
<keyword evidence="1" id="KW-0472">Membrane</keyword>
<dbReference type="PROSITE" id="PS51257">
    <property type="entry name" value="PROKAR_LIPOPROTEIN"/>
    <property type="match status" value="1"/>
</dbReference>
<dbReference type="InterPro" id="IPR025345">
    <property type="entry name" value="DUF4249"/>
</dbReference>
<keyword evidence="1" id="KW-1133">Transmembrane helix</keyword>
<name>A0A381U5Q5_9ZZZZ</name>
<organism evidence="2">
    <name type="scientific">marine metagenome</name>
    <dbReference type="NCBI Taxonomy" id="408172"/>
    <lineage>
        <taxon>unclassified sequences</taxon>
        <taxon>metagenomes</taxon>
        <taxon>ecological metagenomes</taxon>
    </lineage>
</organism>
<reference evidence="2" key="1">
    <citation type="submission" date="2018-05" db="EMBL/GenBank/DDBJ databases">
        <authorList>
            <person name="Lanie J.A."/>
            <person name="Ng W.-L."/>
            <person name="Kazmierczak K.M."/>
            <person name="Andrzejewski T.M."/>
            <person name="Davidsen T.M."/>
            <person name="Wayne K.J."/>
            <person name="Tettelin H."/>
            <person name="Glass J.I."/>
            <person name="Rusch D."/>
            <person name="Podicherti R."/>
            <person name="Tsui H.-C.T."/>
            <person name="Winkler M.E."/>
        </authorList>
    </citation>
    <scope>NUCLEOTIDE SEQUENCE</scope>
</reference>
<dbReference type="AlphaFoldDB" id="A0A381U5Q5"/>
<evidence type="ECO:0000313" key="2">
    <source>
        <dbReference type="EMBL" id="SVA23585.1"/>
    </source>
</evidence>
<dbReference type="EMBL" id="UINC01005794">
    <property type="protein sequence ID" value="SVA23585.1"/>
    <property type="molecule type" value="Genomic_DNA"/>
</dbReference>
<dbReference type="Pfam" id="PF14054">
    <property type="entry name" value="DUF4249"/>
    <property type="match status" value="1"/>
</dbReference>